<dbReference type="InterPro" id="IPR038670">
    <property type="entry name" value="HslJ-like_sf"/>
</dbReference>
<dbReference type="InterPro" id="IPR005184">
    <property type="entry name" value="DUF306_Meta_HslJ"/>
</dbReference>
<organism evidence="2 3">
    <name type="scientific">Duncaniella muris</name>
    <dbReference type="NCBI Taxonomy" id="2094150"/>
    <lineage>
        <taxon>Bacteria</taxon>
        <taxon>Pseudomonadati</taxon>
        <taxon>Bacteroidota</taxon>
        <taxon>Bacteroidia</taxon>
        <taxon>Bacteroidales</taxon>
        <taxon>Muribaculaceae</taxon>
        <taxon>Duncaniella</taxon>
    </lineage>
</organism>
<feature type="domain" description="DUF306" evidence="1">
    <location>
        <begin position="153"/>
        <end position="262"/>
    </location>
</feature>
<proteinExistence type="predicted"/>
<dbReference type="PANTHER" id="PTHR35535:SF1">
    <property type="entry name" value="HEAT SHOCK PROTEIN HSLJ"/>
    <property type="match status" value="1"/>
</dbReference>
<protein>
    <submittedName>
        <fullName evidence="2">META domain-containing protein</fullName>
    </submittedName>
</protein>
<evidence type="ECO:0000313" key="2">
    <source>
        <dbReference type="EMBL" id="PWB02966.1"/>
    </source>
</evidence>
<keyword evidence="3" id="KW-1185">Reference proteome</keyword>
<dbReference type="InterPro" id="IPR053147">
    <property type="entry name" value="Hsp_HslJ-like"/>
</dbReference>
<dbReference type="EMBL" id="PUEC01000008">
    <property type="protein sequence ID" value="PWB02966.1"/>
    <property type="molecule type" value="Genomic_DNA"/>
</dbReference>
<comment type="caution">
    <text evidence="2">The sequence shown here is derived from an EMBL/GenBank/DDBJ whole genome shotgun (WGS) entry which is preliminary data.</text>
</comment>
<dbReference type="PANTHER" id="PTHR35535">
    <property type="entry name" value="HEAT SHOCK PROTEIN HSLJ"/>
    <property type="match status" value="1"/>
</dbReference>
<dbReference type="AlphaFoldDB" id="A0A2V1IM72"/>
<dbReference type="Gene3D" id="2.40.128.270">
    <property type="match status" value="2"/>
</dbReference>
<evidence type="ECO:0000313" key="3">
    <source>
        <dbReference type="Proteomes" id="UP000244905"/>
    </source>
</evidence>
<dbReference type="Pfam" id="PF03724">
    <property type="entry name" value="META"/>
    <property type="match status" value="2"/>
</dbReference>
<accession>A0A2V1IM72</accession>
<gene>
    <name evidence="2" type="ORF">C5O23_04850</name>
</gene>
<sequence>MPGFVRQIFFCKGLCNYRGGRGRWRGKIAYVREIDYFCGVVRSGAVASDCCQFFTEGAQSRGFGCLISKTRWAPEVVAGVPERPSEIKKTYMIMKSVSLLATAISATLLMSGCNVFKKNGTTVDSENANVKTTTVTGQPKPASAETLIEPLLGSWSVTTINGEEVKVNGDNHPEVTFKAIPEAKTAILVIGFNGCNYLNGSWIVKGTKLNPNGEFITSLKACPDAPYEFAFNQAINQVASYSVIDNNSISLNSESGTALMTLRKRNLSFLNGAWQVTTIKGTPVPASTAIKVVIDIDECKIHGNAGCNILNGTVVINLDKGDGIEFKDLATTRMTCPDIATEQSFLVALEEVATCTEGASADQAIMKDSDGMPMLTLIRISPDQLNEE</sequence>
<feature type="domain" description="DUF306" evidence="1">
    <location>
        <begin position="271"/>
        <end position="373"/>
    </location>
</feature>
<dbReference type="Proteomes" id="UP000244905">
    <property type="component" value="Unassembled WGS sequence"/>
</dbReference>
<reference evidence="3" key="1">
    <citation type="submission" date="2018-02" db="EMBL/GenBank/DDBJ databases">
        <authorList>
            <person name="Clavel T."/>
            <person name="Strowig T."/>
        </authorList>
    </citation>
    <scope>NUCLEOTIDE SEQUENCE [LARGE SCALE GENOMIC DNA]</scope>
    <source>
        <strain evidence="3">DSM 103720</strain>
    </source>
</reference>
<evidence type="ECO:0000259" key="1">
    <source>
        <dbReference type="Pfam" id="PF03724"/>
    </source>
</evidence>
<name>A0A2V1IM72_9BACT</name>